<comment type="caution">
    <text evidence="2">The sequence shown here is derived from an EMBL/GenBank/DDBJ whole genome shotgun (WGS) entry which is preliminary data.</text>
</comment>
<dbReference type="GO" id="GO:0016491">
    <property type="term" value="F:oxidoreductase activity"/>
    <property type="evidence" value="ECO:0007669"/>
    <property type="project" value="UniProtKB-KW"/>
</dbReference>
<name>A0ABW4PJ33_9ACTN</name>
<gene>
    <name evidence="2" type="ORF">ACFSJS_11180</name>
</gene>
<dbReference type="PANTHER" id="PTHR45267:SF2">
    <property type="entry name" value="NADPH-DEPENDENT PTERIN ALDEHYDE REDUCTASE"/>
    <property type="match status" value="1"/>
</dbReference>
<dbReference type="Pfam" id="PF00106">
    <property type="entry name" value="adh_short"/>
    <property type="match status" value="1"/>
</dbReference>
<dbReference type="InterPro" id="IPR053241">
    <property type="entry name" value="NADPH_pterin_aldehyde_rdct"/>
</dbReference>
<organism evidence="2 3">
    <name type="scientific">Streptomyces desertarenae</name>
    <dbReference type="NCBI Taxonomy" id="2666184"/>
    <lineage>
        <taxon>Bacteria</taxon>
        <taxon>Bacillati</taxon>
        <taxon>Actinomycetota</taxon>
        <taxon>Actinomycetes</taxon>
        <taxon>Kitasatosporales</taxon>
        <taxon>Streptomycetaceae</taxon>
        <taxon>Streptomyces</taxon>
    </lineage>
</organism>
<keyword evidence="3" id="KW-1185">Reference proteome</keyword>
<dbReference type="CDD" id="cd05233">
    <property type="entry name" value="SDR_c"/>
    <property type="match status" value="1"/>
</dbReference>
<reference evidence="3" key="1">
    <citation type="journal article" date="2019" name="Int. J. Syst. Evol. Microbiol.">
        <title>The Global Catalogue of Microorganisms (GCM) 10K type strain sequencing project: providing services to taxonomists for standard genome sequencing and annotation.</title>
        <authorList>
            <consortium name="The Broad Institute Genomics Platform"/>
            <consortium name="The Broad Institute Genome Sequencing Center for Infectious Disease"/>
            <person name="Wu L."/>
            <person name="Ma J."/>
        </authorList>
    </citation>
    <scope>NUCLEOTIDE SEQUENCE [LARGE SCALE GENOMIC DNA]</scope>
    <source>
        <strain evidence="3">CGMCC 4.7455</strain>
    </source>
</reference>
<dbReference type="InterPro" id="IPR020904">
    <property type="entry name" value="Sc_DH/Rdtase_CS"/>
</dbReference>
<dbReference type="Proteomes" id="UP001597365">
    <property type="component" value="Unassembled WGS sequence"/>
</dbReference>
<dbReference type="InterPro" id="IPR002347">
    <property type="entry name" value="SDR_fam"/>
</dbReference>
<protein>
    <submittedName>
        <fullName evidence="2">SDR family oxidoreductase</fullName>
        <ecNumber evidence="2">1.-.-.-</ecNumber>
    </submittedName>
</protein>
<dbReference type="EC" id="1.-.-.-" evidence="2"/>
<evidence type="ECO:0000313" key="3">
    <source>
        <dbReference type="Proteomes" id="UP001597365"/>
    </source>
</evidence>
<proteinExistence type="inferred from homology"/>
<dbReference type="Gene3D" id="3.40.50.720">
    <property type="entry name" value="NAD(P)-binding Rossmann-like Domain"/>
    <property type="match status" value="1"/>
</dbReference>
<dbReference type="RefSeq" id="WP_380899193.1">
    <property type="nucleotide sequence ID" value="NZ_JBHUFU010000005.1"/>
</dbReference>
<evidence type="ECO:0000313" key="2">
    <source>
        <dbReference type="EMBL" id="MFD1830228.1"/>
    </source>
</evidence>
<comment type="similarity">
    <text evidence="1">Belongs to the short-chain dehydrogenases/reductases (SDR) family.</text>
</comment>
<dbReference type="PANTHER" id="PTHR45267">
    <property type="match status" value="1"/>
</dbReference>
<sequence length="231" mass="24277">MNDRYPVVVSGVTKGMGRALALRFAELGHPVSGCGRSADAVGELRDRLGPGHVVEAVDVTDAAAVARWSRTTVAEIGVPRLVVANAGAIHAQRPVWEVDPAVFSDIMRVSVEGVHTMAHAFLPLMLESGGSFVAVSSGWGRTPREFLAAYSAAKFAVEGYVGAVAKEVPAHVKVAAVAPDSAVDTEMLATCLPDEHHAYPGPQEWARAAVDYLLHRLPQEPSGGGLVFPAP</sequence>
<dbReference type="SUPFAM" id="SSF51735">
    <property type="entry name" value="NAD(P)-binding Rossmann-fold domains"/>
    <property type="match status" value="1"/>
</dbReference>
<accession>A0ABW4PJ33</accession>
<dbReference type="InterPro" id="IPR036291">
    <property type="entry name" value="NAD(P)-bd_dom_sf"/>
</dbReference>
<evidence type="ECO:0000256" key="1">
    <source>
        <dbReference type="ARBA" id="ARBA00006484"/>
    </source>
</evidence>
<keyword evidence="2" id="KW-0560">Oxidoreductase</keyword>
<dbReference type="PRINTS" id="PR00081">
    <property type="entry name" value="GDHRDH"/>
</dbReference>
<dbReference type="EMBL" id="JBHUFU010000005">
    <property type="protein sequence ID" value="MFD1830228.1"/>
    <property type="molecule type" value="Genomic_DNA"/>
</dbReference>
<dbReference type="PROSITE" id="PS00061">
    <property type="entry name" value="ADH_SHORT"/>
    <property type="match status" value="1"/>
</dbReference>